<reference evidence="2 3" key="1">
    <citation type="submission" date="2018-12" db="EMBL/GenBank/DDBJ databases">
        <authorList>
            <consortium name="Pathogen Informatics"/>
        </authorList>
    </citation>
    <scope>NUCLEOTIDE SEQUENCE [LARGE SCALE GENOMIC DNA]</scope>
    <source>
        <strain evidence="2 3">NCTC13098</strain>
    </source>
</reference>
<evidence type="ECO:0000313" key="2">
    <source>
        <dbReference type="EMBL" id="VDR25064.1"/>
    </source>
</evidence>
<sequence length="135" mass="14283">MRRTGSLNIARKTPIVLGMLLSMVMVFCNYVNAEWMIIGFMAMAFFGKGIGALGWAVMADTAPKEISGLSGGLFNMFGNISVSSPLLPSATSSGRRARSTGALIYVGVHALVAVLSYLVLVGDIKRIELTPVGGR</sequence>
<keyword evidence="1" id="KW-0812">Transmembrane</keyword>
<dbReference type="Gene3D" id="1.20.1250.20">
    <property type="entry name" value="MFS general substrate transporter like domains"/>
    <property type="match status" value="1"/>
</dbReference>
<dbReference type="SUPFAM" id="SSF103473">
    <property type="entry name" value="MFS general substrate transporter"/>
    <property type="match status" value="1"/>
</dbReference>
<feature type="transmembrane region" description="Helical" evidence="1">
    <location>
        <begin position="102"/>
        <end position="120"/>
    </location>
</feature>
<keyword evidence="1" id="KW-0472">Membrane</keyword>
<evidence type="ECO:0000313" key="3">
    <source>
        <dbReference type="Proteomes" id="UP000274346"/>
    </source>
</evidence>
<dbReference type="Proteomes" id="UP000274346">
    <property type="component" value="Chromosome"/>
</dbReference>
<dbReference type="InterPro" id="IPR036259">
    <property type="entry name" value="MFS_trans_sf"/>
</dbReference>
<dbReference type="AlphaFoldDB" id="A0A3P8IS79"/>
<keyword evidence="1" id="KW-1133">Transmembrane helix</keyword>
<dbReference type="EMBL" id="LR131271">
    <property type="protein sequence ID" value="VDR25064.1"/>
    <property type="molecule type" value="Genomic_DNA"/>
</dbReference>
<feature type="transmembrane region" description="Helical" evidence="1">
    <location>
        <begin position="38"/>
        <end position="57"/>
    </location>
</feature>
<dbReference type="KEGG" id="rtg:NCTC13098_01370"/>
<proteinExistence type="predicted"/>
<name>A0A3P8IS79_RAOTE</name>
<feature type="transmembrane region" description="Helical" evidence="1">
    <location>
        <begin position="12"/>
        <end position="32"/>
    </location>
</feature>
<evidence type="ECO:0000256" key="1">
    <source>
        <dbReference type="SAM" id="Phobius"/>
    </source>
</evidence>
<protein>
    <submittedName>
        <fullName evidence="2">D-glucarate permease</fullName>
    </submittedName>
</protein>
<gene>
    <name evidence="2" type="primary">gudP_4</name>
    <name evidence="2" type="ORF">NCTC13098_01370</name>
</gene>
<organism evidence="2 3">
    <name type="scientific">Raoultella terrigena</name>
    <name type="common">Klebsiella terrigena</name>
    <dbReference type="NCBI Taxonomy" id="577"/>
    <lineage>
        <taxon>Bacteria</taxon>
        <taxon>Pseudomonadati</taxon>
        <taxon>Pseudomonadota</taxon>
        <taxon>Gammaproteobacteria</taxon>
        <taxon>Enterobacterales</taxon>
        <taxon>Enterobacteriaceae</taxon>
        <taxon>Klebsiella/Raoultella group</taxon>
        <taxon>Raoultella</taxon>
    </lineage>
</organism>
<accession>A0A3P8IS79</accession>